<dbReference type="EMBL" id="KN742226">
    <property type="protein sequence ID" value="KIH53021.1"/>
    <property type="molecule type" value="Genomic_DNA"/>
</dbReference>
<dbReference type="AlphaFoldDB" id="A0A0C2G7I7"/>
<dbReference type="InterPro" id="IPR019534">
    <property type="entry name" value="DUF2452"/>
</dbReference>
<evidence type="ECO:0000313" key="1">
    <source>
        <dbReference type="EMBL" id="KIH53021.1"/>
    </source>
</evidence>
<reference evidence="1 2" key="1">
    <citation type="submission" date="2013-12" db="EMBL/GenBank/DDBJ databases">
        <title>Draft genome of the parsitic nematode Ancylostoma duodenale.</title>
        <authorList>
            <person name="Mitreva M."/>
        </authorList>
    </citation>
    <scope>NUCLEOTIDE SEQUENCE [LARGE SCALE GENOMIC DNA]</scope>
    <source>
        <strain evidence="1 2">Zhejiang</strain>
    </source>
</reference>
<dbReference type="Proteomes" id="UP000054047">
    <property type="component" value="Unassembled WGS sequence"/>
</dbReference>
<dbReference type="Pfam" id="PF10504">
    <property type="entry name" value="DUF2452"/>
    <property type="match status" value="1"/>
</dbReference>
<dbReference type="OrthoDB" id="9995764at2759"/>
<name>A0A0C2G7I7_9BILA</name>
<keyword evidence="2" id="KW-1185">Reference proteome</keyword>
<accession>A0A0C2G7I7</accession>
<evidence type="ECO:0000313" key="2">
    <source>
        <dbReference type="Proteomes" id="UP000054047"/>
    </source>
</evidence>
<dbReference type="PANTHER" id="PTHR14553:SF1">
    <property type="entry name" value="SIMILAR TO CHROMOSOME 1 OPEN READING FRAME 50"/>
    <property type="match status" value="1"/>
</dbReference>
<protein>
    <submittedName>
        <fullName evidence="1">Uncharacterized protein</fullName>
    </submittedName>
</protein>
<sequence>LYCVPLFSAGLKLVKPREDGSRLVVSARQTDRPAPDDLVALAQQLTSARELVKERACDRLRGIAEQMEHLQKAAIKVLEEAKRDEELHRVACNMQKQPGRIYHLYRRGDGSSYFSLLAPEEWAKEEKLKEYVASYRLEMDRSWTPMADVAKRDRSMVQRETIILDNGGYTLKIGTSRDIEPRIIPNCIAKAKADRKREFIADEQSECVDKTGEPANLQEQRCMMNPSIFGIR</sequence>
<dbReference type="PANTHER" id="PTHR14553">
    <property type="entry name" value="UNCHARACTERIZED PROTEIN C1ORF50"/>
    <property type="match status" value="1"/>
</dbReference>
<dbReference type="SUPFAM" id="SSF53067">
    <property type="entry name" value="Actin-like ATPase domain"/>
    <property type="match status" value="1"/>
</dbReference>
<dbReference type="InterPro" id="IPR043129">
    <property type="entry name" value="ATPase_NBD"/>
</dbReference>
<organism evidence="1 2">
    <name type="scientific">Ancylostoma duodenale</name>
    <dbReference type="NCBI Taxonomy" id="51022"/>
    <lineage>
        <taxon>Eukaryota</taxon>
        <taxon>Metazoa</taxon>
        <taxon>Ecdysozoa</taxon>
        <taxon>Nematoda</taxon>
        <taxon>Chromadorea</taxon>
        <taxon>Rhabditida</taxon>
        <taxon>Rhabditina</taxon>
        <taxon>Rhabditomorpha</taxon>
        <taxon>Strongyloidea</taxon>
        <taxon>Ancylostomatidae</taxon>
        <taxon>Ancylostomatinae</taxon>
        <taxon>Ancylostoma</taxon>
    </lineage>
</organism>
<feature type="non-terminal residue" evidence="1">
    <location>
        <position position="1"/>
    </location>
</feature>
<proteinExistence type="predicted"/>
<gene>
    <name evidence="1" type="ORF">ANCDUO_16862</name>
</gene>
<dbReference type="Gene3D" id="3.30.420.40">
    <property type="match status" value="1"/>
</dbReference>